<name>A0A0J1BEZ8_RHOIS</name>
<dbReference type="Gene3D" id="3.40.50.410">
    <property type="entry name" value="von Willebrand factor, type A domain"/>
    <property type="match status" value="1"/>
</dbReference>
<dbReference type="SUPFAM" id="SSF53300">
    <property type="entry name" value="vWA-like"/>
    <property type="match status" value="1"/>
</dbReference>
<evidence type="ECO:0000313" key="3">
    <source>
        <dbReference type="EMBL" id="KLU05163.1"/>
    </source>
</evidence>
<evidence type="ECO:0000313" key="4">
    <source>
        <dbReference type="Proteomes" id="UP000036367"/>
    </source>
</evidence>
<feature type="coiled-coil region" evidence="1">
    <location>
        <begin position="195"/>
        <end position="264"/>
    </location>
</feature>
<feature type="region of interest" description="Disordered" evidence="2">
    <location>
        <begin position="1"/>
        <end position="22"/>
    </location>
</feature>
<dbReference type="RefSeq" id="WP_047814500.1">
    <property type="nucleotide sequence ID" value="NZ_LECT01000023.1"/>
</dbReference>
<dbReference type="PATRIC" id="fig|595434.4.peg.2789"/>
<comment type="caution">
    <text evidence="3">The sequence shown here is derived from an EMBL/GenBank/DDBJ whole genome shotgun (WGS) entry which is preliminary data.</text>
</comment>
<dbReference type="OrthoDB" id="9766126at2"/>
<reference evidence="3" key="1">
    <citation type="submission" date="2015-05" db="EMBL/GenBank/DDBJ databases">
        <title>Permanent draft genome of Rhodopirellula islandicus K833.</title>
        <authorList>
            <person name="Kizina J."/>
            <person name="Richter M."/>
            <person name="Glockner F.O."/>
            <person name="Harder J."/>
        </authorList>
    </citation>
    <scope>NUCLEOTIDE SEQUENCE [LARGE SCALE GENOMIC DNA]</scope>
    <source>
        <strain evidence="3">K833</strain>
    </source>
</reference>
<dbReference type="Proteomes" id="UP000036367">
    <property type="component" value="Unassembled WGS sequence"/>
</dbReference>
<organism evidence="3 4">
    <name type="scientific">Rhodopirellula islandica</name>
    <dbReference type="NCBI Taxonomy" id="595434"/>
    <lineage>
        <taxon>Bacteria</taxon>
        <taxon>Pseudomonadati</taxon>
        <taxon>Planctomycetota</taxon>
        <taxon>Planctomycetia</taxon>
        <taxon>Pirellulales</taxon>
        <taxon>Pirellulaceae</taxon>
        <taxon>Rhodopirellula</taxon>
    </lineage>
</organism>
<evidence type="ECO:0000256" key="1">
    <source>
        <dbReference type="SAM" id="Coils"/>
    </source>
</evidence>
<gene>
    <name evidence="3" type="ORF">RISK_002925</name>
</gene>
<dbReference type="AlphaFoldDB" id="A0A0J1BEZ8"/>
<accession>A0A0J1BEZ8</accession>
<proteinExistence type="predicted"/>
<evidence type="ECO:0000256" key="2">
    <source>
        <dbReference type="SAM" id="MobiDB-lite"/>
    </source>
</evidence>
<dbReference type="EMBL" id="LECT01000023">
    <property type="protein sequence ID" value="KLU05163.1"/>
    <property type="molecule type" value="Genomic_DNA"/>
</dbReference>
<dbReference type="CDD" id="cd00198">
    <property type="entry name" value="vWFA"/>
    <property type="match status" value="1"/>
</dbReference>
<keyword evidence="1" id="KW-0175">Coiled coil</keyword>
<sequence>MDTSQPKSDSPSRDRRDPVGGVIHSYQKYDPVAFPPPSQPPPDLVSPAFEQALMYGNFHELSEEDLANAVKLDPSQIAGLGPSIDFLKALLEDRKRKILETYEARTVQKKARKAFHQAAKRVRPPAKMEKLFQMAINQEQPFMIERLWYQAGDDNSDLARNLLATGSAMEDKHNLEELATKYDFIGNESMSIPKALEIKEELEKIDELLQQLEEAEKSAQIGLIDMDMLSEFAQPSDMEQLEDMRRQVENLMREQAERQGLERNKDGSGFRLTPQAYKIFQGRLLEQIFSELDPSRTGRHEGNVVGEGAVELQQTKPYEFGDSVANLDLPQTIINALLRQKDERPLRLHSDDIVVHKTRNHPKAATAVIMDMSGSMRYEGQYINVKRMALALQGLINSEYPGDFLKFIEMYTFAKLRTPGEIIECMPKQVTIHDPWVRLKCDMSNPDISEHEIHPHFTNIQHALQMARQNLATCDTPNRQVVLITDGLPTAHFEGEWLYMLYPPDPQTEEATMREAQLCAKEGITINIFLIPSWSQSEEDIRFAYRMAQSTRGRVFFTSGKNLDRFVLWDYVNNRRSIIA</sequence>
<dbReference type="InterPro" id="IPR036465">
    <property type="entry name" value="vWFA_dom_sf"/>
</dbReference>
<dbReference type="STRING" id="595434.RISK_002925"/>
<keyword evidence="4" id="KW-1185">Reference proteome</keyword>
<protein>
    <submittedName>
        <fullName evidence="3">Long form Mg-chelase associated protein with vWA domain protein</fullName>
    </submittedName>
</protein>